<feature type="chain" id="PRO_5045061426" evidence="1">
    <location>
        <begin position="20"/>
        <end position="239"/>
    </location>
</feature>
<organism evidence="3 4">
    <name type="scientific">Undibacterium danionis</name>
    <dbReference type="NCBI Taxonomy" id="1812100"/>
    <lineage>
        <taxon>Bacteria</taxon>
        <taxon>Pseudomonadati</taxon>
        <taxon>Pseudomonadota</taxon>
        <taxon>Betaproteobacteria</taxon>
        <taxon>Burkholderiales</taxon>
        <taxon>Oxalobacteraceae</taxon>
        <taxon>Undibacterium</taxon>
    </lineage>
</organism>
<accession>A0ABV6IBL1</accession>
<feature type="signal peptide" evidence="1">
    <location>
        <begin position="1"/>
        <end position="19"/>
    </location>
</feature>
<name>A0ABV6IBL1_9BURK</name>
<dbReference type="Proteomes" id="UP001589844">
    <property type="component" value="Unassembled WGS sequence"/>
</dbReference>
<keyword evidence="4" id="KW-1185">Reference proteome</keyword>
<feature type="domain" description="DUF4136" evidence="2">
    <location>
        <begin position="43"/>
        <end position="225"/>
    </location>
</feature>
<reference evidence="3 4" key="1">
    <citation type="submission" date="2024-09" db="EMBL/GenBank/DDBJ databases">
        <authorList>
            <person name="Sun Q."/>
            <person name="Mori K."/>
        </authorList>
    </citation>
    <scope>NUCLEOTIDE SEQUENCE [LARGE SCALE GENOMIC DNA]</scope>
    <source>
        <strain evidence="3 4">CCM 8677</strain>
    </source>
</reference>
<proteinExistence type="predicted"/>
<evidence type="ECO:0000313" key="3">
    <source>
        <dbReference type="EMBL" id="MFC0349183.1"/>
    </source>
</evidence>
<evidence type="ECO:0000313" key="4">
    <source>
        <dbReference type="Proteomes" id="UP001589844"/>
    </source>
</evidence>
<dbReference type="Pfam" id="PF13590">
    <property type="entry name" value="DUF4136"/>
    <property type="match status" value="1"/>
</dbReference>
<dbReference type="RefSeq" id="WP_390210579.1">
    <property type="nucleotide sequence ID" value="NZ_JBHLXJ010000004.1"/>
</dbReference>
<comment type="caution">
    <text evidence="3">The sequence shown here is derived from an EMBL/GenBank/DDBJ whole genome shotgun (WGS) entry which is preliminary data.</text>
</comment>
<sequence length="239" mass="26647">MKTLSNRLFLACLIVCATALTGCATTFSSDIRTVNQLPASLSDKSYTFTAHPDQSKEPEYQHASDDLKVRLQELGFTEADPSKAALKVTLQLATLPGDAHVSSPFGSVSYIITPSGMVIPLGGLSPYYFYPGSIRSPYRFYPRGAFYPRYFGSFYPFSPFSRRFDPIYTSQLDVRQYFHHAVEITISEAMSGKLLYSVNAKTTKSDAEIDAYIALLIETALRDFPNKTGDNRVEIQLEK</sequence>
<dbReference type="PROSITE" id="PS51257">
    <property type="entry name" value="PROKAR_LIPOPROTEIN"/>
    <property type="match status" value="1"/>
</dbReference>
<gene>
    <name evidence="3" type="ORF">ACFFJH_05155</name>
</gene>
<evidence type="ECO:0000259" key="2">
    <source>
        <dbReference type="Pfam" id="PF13590"/>
    </source>
</evidence>
<keyword evidence="1" id="KW-0732">Signal</keyword>
<evidence type="ECO:0000256" key="1">
    <source>
        <dbReference type="SAM" id="SignalP"/>
    </source>
</evidence>
<dbReference type="InterPro" id="IPR025411">
    <property type="entry name" value="DUF4136"/>
</dbReference>
<dbReference type="EMBL" id="JBHLXJ010000004">
    <property type="protein sequence ID" value="MFC0349183.1"/>
    <property type="molecule type" value="Genomic_DNA"/>
</dbReference>
<protein>
    <submittedName>
        <fullName evidence="3">DUF4136 domain-containing protein</fullName>
    </submittedName>
</protein>